<evidence type="ECO:0000313" key="1">
    <source>
        <dbReference type="EMBL" id="KHD08800.2"/>
    </source>
</evidence>
<evidence type="ECO:0000313" key="2">
    <source>
        <dbReference type="Proteomes" id="UP000030428"/>
    </source>
</evidence>
<comment type="caution">
    <text evidence="1">The sequence shown here is derived from an EMBL/GenBank/DDBJ whole genome shotgun (WGS) entry which is preliminary data.</text>
</comment>
<proteinExistence type="predicted"/>
<sequence length="90" mass="9646">MGDSFEMNSQKEMGALLLNDIPEQTITLKGIAPGEIKTVSDSAAMVLSGVCEHYADAVFIEETGESRCFEFPLGKASLTGATIKDCPYKP</sequence>
<name>A0A0A6PDH0_9GAMM</name>
<protein>
    <submittedName>
        <fullName evidence="1">Uncharacterized protein</fullName>
    </submittedName>
</protein>
<dbReference type="AlphaFoldDB" id="A0A0A6PDH0"/>
<reference evidence="1 2" key="1">
    <citation type="journal article" date="2016" name="Front. Microbiol.">
        <title>Single-Cell (Meta-)Genomics of a Dimorphic Candidatus Thiomargarita nelsonii Reveals Genomic Plasticity.</title>
        <authorList>
            <person name="Flood B.E."/>
            <person name="Fliss P."/>
            <person name="Jones D.S."/>
            <person name="Dick G.J."/>
            <person name="Jain S."/>
            <person name="Kaster A.K."/>
            <person name="Winkel M."/>
            <person name="Mussmann M."/>
            <person name="Bailey J."/>
        </authorList>
    </citation>
    <scope>NUCLEOTIDE SEQUENCE [LARGE SCALE GENOMIC DNA]</scope>
    <source>
        <strain evidence="1">Hydrate Ridge</strain>
    </source>
</reference>
<organism evidence="1 2">
    <name type="scientific">Candidatus Thiomargarita nelsonii</name>
    <dbReference type="NCBI Taxonomy" id="1003181"/>
    <lineage>
        <taxon>Bacteria</taxon>
        <taxon>Pseudomonadati</taxon>
        <taxon>Pseudomonadota</taxon>
        <taxon>Gammaproteobacteria</taxon>
        <taxon>Thiotrichales</taxon>
        <taxon>Thiotrichaceae</taxon>
        <taxon>Thiomargarita</taxon>
    </lineage>
</organism>
<accession>A0A0A6PDH0</accession>
<dbReference type="Proteomes" id="UP000030428">
    <property type="component" value="Unassembled WGS sequence"/>
</dbReference>
<keyword evidence="2" id="KW-1185">Reference proteome</keyword>
<gene>
    <name evidence="1" type="ORF">PN36_24955</name>
</gene>
<dbReference type="EMBL" id="JSZA02000134">
    <property type="protein sequence ID" value="KHD08800.2"/>
    <property type="molecule type" value="Genomic_DNA"/>
</dbReference>